<dbReference type="Gene3D" id="3.30.565.10">
    <property type="entry name" value="Histidine kinase-like ATPase, C-terminal domain"/>
    <property type="match status" value="1"/>
</dbReference>
<protein>
    <submittedName>
        <fullName evidence="1">Uncharacterized protein</fullName>
    </submittedName>
</protein>
<dbReference type="AlphaFoldDB" id="A0A1I5GQF8"/>
<dbReference type="STRING" id="112413.SAMN05421854_1011752"/>
<dbReference type="Proteomes" id="UP000199137">
    <property type="component" value="Unassembled WGS sequence"/>
</dbReference>
<dbReference type="InterPro" id="IPR036890">
    <property type="entry name" value="HATPase_C_sf"/>
</dbReference>
<name>A0A1I5GQF8_9PSEU</name>
<organism evidence="1 2">
    <name type="scientific">Amycolatopsis rubida</name>
    <dbReference type="NCBI Taxonomy" id="112413"/>
    <lineage>
        <taxon>Bacteria</taxon>
        <taxon>Bacillati</taxon>
        <taxon>Actinomycetota</taxon>
        <taxon>Actinomycetes</taxon>
        <taxon>Pseudonocardiales</taxon>
        <taxon>Pseudonocardiaceae</taxon>
        <taxon>Amycolatopsis</taxon>
    </lineage>
</organism>
<sequence>MRELRGVSWRVYPKSGLEAALESLSERAAIPVDLSCAIDEPSPELATAVYFVASESVTNAAKHANANKVTT</sequence>
<reference evidence="2" key="1">
    <citation type="submission" date="2016-10" db="EMBL/GenBank/DDBJ databases">
        <authorList>
            <person name="Varghese N."/>
            <person name="Submissions S."/>
        </authorList>
    </citation>
    <scope>NUCLEOTIDE SEQUENCE [LARGE SCALE GENOMIC DNA]</scope>
    <source>
        <strain evidence="2">DSM 44637</strain>
    </source>
</reference>
<evidence type="ECO:0000313" key="1">
    <source>
        <dbReference type="EMBL" id="SFO38222.1"/>
    </source>
</evidence>
<gene>
    <name evidence="1" type="ORF">SAMN05421854_1011752</name>
</gene>
<dbReference type="EMBL" id="FOWC01000001">
    <property type="protein sequence ID" value="SFO38222.1"/>
    <property type="molecule type" value="Genomic_DNA"/>
</dbReference>
<accession>A0A1I5GQF8</accession>
<proteinExistence type="predicted"/>
<evidence type="ECO:0000313" key="2">
    <source>
        <dbReference type="Proteomes" id="UP000199137"/>
    </source>
</evidence>